<dbReference type="AlphaFoldDB" id="A0A138ZZ64"/>
<dbReference type="STRING" id="1344416.A0A138ZZ64"/>
<dbReference type="Proteomes" id="UP000070544">
    <property type="component" value="Unassembled WGS sequence"/>
</dbReference>
<dbReference type="PANTHER" id="PTHR31002:SF34">
    <property type="entry name" value="CELL WALL PROTEIN CWP1-RELATED"/>
    <property type="match status" value="1"/>
</dbReference>
<organism evidence="4 5">
    <name type="scientific">Gonapodya prolifera (strain JEL478)</name>
    <name type="common">Monoblepharis prolifera</name>
    <dbReference type="NCBI Taxonomy" id="1344416"/>
    <lineage>
        <taxon>Eukaryota</taxon>
        <taxon>Fungi</taxon>
        <taxon>Fungi incertae sedis</taxon>
        <taxon>Chytridiomycota</taxon>
        <taxon>Chytridiomycota incertae sedis</taxon>
        <taxon>Monoblepharidomycetes</taxon>
        <taxon>Monoblepharidales</taxon>
        <taxon>Gonapodyaceae</taxon>
        <taxon>Gonapodya</taxon>
    </lineage>
</organism>
<keyword evidence="5" id="KW-1185">Reference proteome</keyword>
<sequence>MTSKLQLDRTTFDNFSQQLEFYESTYNVRRVVLATSPSSTDGTSATGTGTGATEDLTFNATFADLAGLATTATVDMSGLWHYPATIVDSANTFAIAYFGTGPSNTVAGVMSQLPNGRQFMSFYLNFATCLPTASYYNSSEVFRVRPEDVAAIYSWQDDLNSRLPAGSNFKLEFAFNGKGILANISSPLRLTVTPSSTVSNTYVKPLGSGTNAWPSSFSTEWTNLTNGLFNGDALAVFTANGMTTAVGDNSRSSLVPSNAYHEWISTTASSNFDGFHVIPRQPTEIYFTADTANQNVAIYNSMYSSQPVVTAGNTTGRLPLLQQWVEVVVAKYLALVKWPLQSYKMDDLALLYRDHEARDTCGIATSFHIASGVLTSVTITTTNSCKVGVTLPQGTAPGESSTVEKVGNDPMTVWVDMPAGASKTISIAGLFSWV</sequence>
<evidence type="ECO:0000313" key="5">
    <source>
        <dbReference type="Proteomes" id="UP000070544"/>
    </source>
</evidence>
<feature type="domain" description="Agd3 deacetylase" evidence="1">
    <location>
        <begin position="226"/>
        <end position="301"/>
    </location>
</feature>
<feature type="domain" description="Agd3 C-terminal" evidence="3">
    <location>
        <begin position="368"/>
        <end position="425"/>
    </location>
</feature>
<feature type="domain" description="Agd3 CBM87" evidence="2">
    <location>
        <begin position="17"/>
        <end position="135"/>
    </location>
</feature>
<dbReference type="OrthoDB" id="5151256at2759"/>
<feature type="domain" description="Agd3 deacetylase" evidence="1">
    <location>
        <begin position="305"/>
        <end position="364"/>
    </location>
</feature>
<evidence type="ECO:0000259" key="2">
    <source>
        <dbReference type="Pfam" id="PF25116"/>
    </source>
</evidence>
<protein>
    <submittedName>
        <fullName evidence="4">Uncharacterized protein</fullName>
    </submittedName>
</protein>
<accession>A0A138ZZ64</accession>
<dbReference type="PANTHER" id="PTHR31002">
    <property type="entry name" value="SERIPAUPERIN"/>
    <property type="match status" value="1"/>
</dbReference>
<gene>
    <name evidence="4" type="ORF">M427DRAFT_149533</name>
</gene>
<dbReference type="InterPro" id="IPR056826">
    <property type="entry name" value="Agd3_CE"/>
</dbReference>
<reference evidence="4 5" key="1">
    <citation type="journal article" date="2015" name="Genome Biol. Evol.">
        <title>Phylogenomic analyses indicate that early fungi evolved digesting cell walls of algal ancestors of land plants.</title>
        <authorList>
            <person name="Chang Y."/>
            <person name="Wang S."/>
            <person name="Sekimoto S."/>
            <person name="Aerts A.L."/>
            <person name="Choi C."/>
            <person name="Clum A."/>
            <person name="LaButti K.M."/>
            <person name="Lindquist E.A."/>
            <person name="Yee Ngan C."/>
            <person name="Ohm R.A."/>
            <person name="Salamov A.A."/>
            <person name="Grigoriev I.V."/>
            <person name="Spatafora J.W."/>
            <person name="Berbee M.L."/>
        </authorList>
    </citation>
    <scope>NUCLEOTIDE SEQUENCE [LARGE SCALE GENOMIC DNA]</scope>
    <source>
        <strain evidence="4 5">JEL478</strain>
    </source>
</reference>
<dbReference type="InterPro" id="IPR056825">
    <property type="entry name" value="Agd3_C"/>
</dbReference>
<name>A0A138ZZ64_GONPJ</name>
<evidence type="ECO:0000259" key="3">
    <source>
        <dbReference type="Pfam" id="PF25117"/>
    </source>
</evidence>
<dbReference type="InterPro" id="IPR056827">
    <property type="entry name" value="CBM87_Agd3"/>
</dbReference>
<dbReference type="Pfam" id="PF25117">
    <property type="entry name" value="Agd3_C"/>
    <property type="match status" value="1"/>
</dbReference>
<evidence type="ECO:0000259" key="1">
    <source>
        <dbReference type="Pfam" id="PF25115"/>
    </source>
</evidence>
<evidence type="ECO:0000313" key="4">
    <source>
        <dbReference type="EMBL" id="KXS09708.1"/>
    </source>
</evidence>
<dbReference type="InterPro" id="IPR050788">
    <property type="entry name" value="Yeast_SRP1/TIP1_CWP"/>
</dbReference>
<dbReference type="Pfam" id="PF25116">
    <property type="entry name" value="CBM87_Agd3"/>
    <property type="match status" value="1"/>
</dbReference>
<dbReference type="EMBL" id="KQ965852">
    <property type="protein sequence ID" value="KXS09708.1"/>
    <property type="molecule type" value="Genomic_DNA"/>
</dbReference>
<proteinExistence type="predicted"/>
<dbReference type="Pfam" id="PF25115">
    <property type="entry name" value="Agd3_CE"/>
    <property type="match status" value="2"/>
</dbReference>